<feature type="region of interest" description="Disordered" evidence="1">
    <location>
        <begin position="1"/>
        <end position="145"/>
    </location>
</feature>
<dbReference type="GeneID" id="19171863"/>
<dbReference type="EMBL" id="AMGY01000006">
    <property type="protein sequence ID" value="EXJ81475.1"/>
    <property type="molecule type" value="Genomic_DNA"/>
</dbReference>
<evidence type="ECO:0008006" key="4">
    <source>
        <dbReference type="Google" id="ProtNLM"/>
    </source>
</evidence>
<protein>
    <recommendedName>
        <fullName evidence="4">Transcription factor domain-containing protein</fullName>
    </recommendedName>
</protein>
<reference evidence="2 3" key="1">
    <citation type="submission" date="2013-03" db="EMBL/GenBank/DDBJ databases">
        <title>The Genome Sequence of Capronia epimyces CBS 606.96.</title>
        <authorList>
            <consortium name="The Broad Institute Genomics Platform"/>
            <person name="Cuomo C."/>
            <person name="de Hoog S."/>
            <person name="Gorbushina A."/>
            <person name="Walker B."/>
            <person name="Young S.K."/>
            <person name="Zeng Q."/>
            <person name="Gargeya S."/>
            <person name="Fitzgerald M."/>
            <person name="Haas B."/>
            <person name="Abouelleil A."/>
            <person name="Allen A.W."/>
            <person name="Alvarado L."/>
            <person name="Arachchi H.M."/>
            <person name="Berlin A.M."/>
            <person name="Chapman S.B."/>
            <person name="Gainer-Dewar J."/>
            <person name="Goldberg J."/>
            <person name="Griggs A."/>
            <person name="Gujja S."/>
            <person name="Hansen M."/>
            <person name="Howarth C."/>
            <person name="Imamovic A."/>
            <person name="Ireland A."/>
            <person name="Larimer J."/>
            <person name="McCowan C."/>
            <person name="Murphy C."/>
            <person name="Pearson M."/>
            <person name="Poon T.W."/>
            <person name="Priest M."/>
            <person name="Roberts A."/>
            <person name="Saif S."/>
            <person name="Shea T."/>
            <person name="Sisk P."/>
            <person name="Sykes S."/>
            <person name="Wortman J."/>
            <person name="Nusbaum C."/>
            <person name="Birren B."/>
        </authorList>
    </citation>
    <scope>NUCLEOTIDE SEQUENCE [LARGE SCALE GENOMIC DNA]</scope>
    <source>
        <strain evidence="2 3">CBS 606.96</strain>
    </source>
</reference>
<organism evidence="2 3">
    <name type="scientific">Capronia epimyces CBS 606.96</name>
    <dbReference type="NCBI Taxonomy" id="1182542"/>
    <lineage>
        <taxon>Eukaryota</taxon>
        <taxon>Fungi</taxon>
        <taxon>Dikarya</taxon>
        <taxon>Ascomycota</taxon>
        <taxon>Pezizomycotina</taxon>
        <taxon>Eurotiomycetes</taxon>
        <taxon>Chaetothyriomycetidae</taxon>
        <taxon>Chaetothyriales</taxon>
        <taxon>Herpotrichiellaceae</taxon>
        <taxon>Capronia</taxon>
    </lineage>
</organism>
<dbReference type="HOGENOM" id="CLU_069649_0_0_1"/>
<dbReference type="Proteomes" id="UP000019478">
    <property type="component" value="Unassembled WGS sequence"/>
</dbReference>
<dbReference type="AlphaFoldDB" id="W9XVV4"/>
<dbReference type="OrthoDB" id="4158087at2759"/>
<gene>
    <name evidence="2" type="ORF">A1O3_07767</name>
</gene>
<dbReference type="PANTHER" id="PTHR37540">
    <property type="entry name" value="TRANSCRIPTION FACTOR (ACR-2), PUTATIVE-RELATED-RELATED"/>
    <property type="match status" value="1"/>
</dbReference>
<evidence type="ECO:0000313" key="3">
    <source>
        <dbReference type="Proteomes" id="UP000019478"/>
    </source>
</evidence>
<feature type="compositionally biased region" description="Polar residues" evidence="1">
    <location>
        <begin position="114"/>
        <end position="142"/>
    </location>
</feature>
<evidence type="ECO:0000256" key="1">
    <source>
        <dbReference type="SAM" id="MobiDB-lite"/>
    </source>
</evidence>
<comment type="caution">
    <text evidence="2">The sequence shown here is derived from an EMBL/GenBank/DDBJ whole genome shotgun (WGS) entry which is preliminary data.</text>
</comment>
<accession>W9XVV4</accession>
<dbReference type="eggNOG" id="ENOG502RPVC">
    <property type="taxonomic scope" value="Eukaryota"/>
</dbReference>
<keyword evidence="3" id="KW-1185">Reference proteome</keyword>
<dbReference type="RefSeq" id="XP_007736063.1">
    <property type="nucleotide sequence ID" value="XM_007737873.1"/>
</dbReference>
<name>W9XVV4_9EURO</name>
<proteinExistence type="predicted"/>
<dbReference type="PANTHER" id="PTHR37540:SF5">
    <property type="entry name" value="TRANSCRIPTION FACTOR DOMAIN-CONTAINING PROTEIN"/>
    <property type="match status" value="1"/>
</dbReference>
<feature type="compositionally biased region" description="Low complexity" evidence="1">
    <location>
        <begin position="81"/>
        <end position="113"/>
    </location>
</feature>
<sequence length="329" mass="36523">MSSSGQNSQDSNSESGQRRGSGSRRPNLIEFVDSQDPNVRSAIQRHTAYHSAAQRRDARSRLLRRSSQTRYLEWGRRHQQSTEATPATSSASSASSVSRSPAPSGPEGPEAASRTTSNQTEQESEISTSLSETMSNTGTTSIGGPAISDNDSILQFYRSTFCEHSSYRDIFDSAIAYILEHDAARHLLLAYAYAMRWRLQASSETVQDQVGAQSHLGRGTNMLWNRLQMPGHASSDSNIQAVLLLLAYTADFGQASEIRLHADALRTMVEQRGGLDTFRHNPGLQQQLWAIEISRQYHLTLGCEPSCPNPLRFPDGLRLRAPREEDRRN</sequence>
<evidence type="ECO:0000313" key="2">
    <source>
        <dbReference type="EMBL" id="EXJ81475.1"/>
    </source>
</evidence>
<feature type="compositionally biased region" description="Low complexity" evidence="1">
    <location>
        <begin position="1"/>
        <end position="25"/>
    </location>
</feature>